<keyword evidence="1" id="KW-0732">Signal</keyword>
<protein>
    <recommendedName>
        <fullName evidence="5">Lipoprotein</fullName>
    </recommendedName>
</protein>
<keyword evidence="4" id="KW-1185">Reference proteome</keyword>
<dbReference type="EMBL" id="SUNE01000001">
    <property type="protein sequence ID" value="MDG5898315.1"/>
    <property type="molecule type" value="Genomic_DNA"/>
</dbReference>
<gene>
    <name evidence="2" type="ORF">E2650_00040</name>
    <name evidence="3" type="ORF">ODY93_01880</name>
</gene>
<name>A0A1E3V122_9GAMM</name>
<feature type="signal peptide" evidence="1">
    <location>
        <begin position="1"/>
        <end position="22"/>
    </location>
</feature>
<dbReference type="PROSITE" id="PS51257">
    <property type="entry name" value="PROKAR_LIPOPROTEIN"/>
    <property type="match status" value="1"/>
</dbReference>
<accession>A0A1E3V122</accession>
<organism evidence="2">
    <name type="scientific">Shewanella xiamenensis</name>
    <dbReference type="NCBI Taxonomy" id="332186"/>
    <lineage>
        <taxon>Bacteria</taxon>
        <taxon>Pseudomonadati</taxon>
        <taxon>Pseudomonadota</taxon>
        <taxon>Gammaproteobacteria</taxon>
        <taxon>Alteromonadales</taxon>
        <taxon>Shewanellaceae</taxon>
        <taxon>Shewanella</taxon>
    </lineage>
</organism>
<proteinExistence type="predicted"/>
<feature type="chain" id="PRO_5043144427" description="Lipoprotein" evidence="1">
    <location>
        <begin position="23"/>
        <end position="64"/>
    </location>
</feature>
<dbReference type="GeneID" id="75189509"/>
<evidence type="ECO:0000313" key="3">
    <source>
        <dbReference type="EMBL" id="MDI5830302.1"/>
    </source>
</evidence>
<evidence type="ECO:0000256" key="1">
    <source>
        <dbReference type="SAM" id="SignalP"/>
    </source>
</evidence>
<evidence type="ECO:0000313" key="2">
    <source>
        <dbReference type="EMBL" id="MDG5898315.1"/>
    </source>
</evidence>
<dbReference type="Proteomes" id="UP001159075">
    <property type="component" value="Unassembled WGS sequence"/>
</dbReference>
<evidence type="ECO:0000313" key="4">
    <source>
        <dbReference type="Proteomes" id="UP001159075"/>
    </source>
</evidence>
<dbReference type="EMBL" id="JAOTLW010000002">
    <property type="protein sequence ID" value="MDI5830302.1"/>
    <property type="molecule type" value="Genomic_DNA"/>
</dbReference>
<dbReference type="OrthoDB" id="6106414at2"/>
<dbReference type="Proteomes" id="UP001152518">
    <property type="component" value="Unassembled WGS sequence"/>
</dbReference>
<reference evidence="2" key="1">
    <citation type="journal article" date="2019" name="Int J Environ Res Public Health">
        <title>Characterization of Chromosome-Mediated BlaOXA-894 in Shewanella xiamenensis Isolated from Pig Wastewater.</title>
        <authorList>
            <person name="Zou H."/>
            <person name="Zhou Z."/>
            <person name="Xia H."/>
            <person name="Zhao Q."/>
            <person name="Li X."/>
        </authorList>
    </citation>
    <scope>NUCLEOTIDE SEQUENCE</scope>
    <source>
        <strain evidence="2">2015oxa</strain>
    </source>
</reference>
<dbReference type="RefSeq" id="WP_023267356.1">
    <property type="nucleotide sequence ID" value="NZ_BLRF01000051.1"/>
</dbReference>
<comment type="caution">
    <text evidence="2">The sequence shown here is derived from an EMBL/GenBank/DDBJ whole genome shotgun (WGS) entry which is preliminary data.</text>
</comment>
<reference evidence="3 4" key="3">
    <citation type="submission" date="2022-09" db="EMBL/GenBank/DDBJ databases">
        <title>The outer-membrane cytochrome OmcA is essential for infection of Shewanella oneidensis by a zebrafish-associated bacteriophage.</title>
        <authorList>
            <person name="Grenfell A.W."/>
            <person name="Intile P."/>
            <person name="Mcfarlane J."/>
            <person name="Leung D."/>
            <person name="Abdalla K."/>
            <person name="Wold M."/>
            <person name="Kees E."/>
            <person name="Gralnick J."/>
        </authorList>
    </citation>
    <scope>NUCLEOTIDE SEQUENCE [LARGE SCALE GENOMIC DNA]</scope>
    <source>
        <strain evidence="3 4">NF-5</strain>
    </source>
</reference>
<sequence length="64" mass="6832">MKPMTIITTAFLALLLTFGLSACSDNHAEDAGEKIDEAITDTGNAIEDACEELKEGVKAKDTRC</sequence>
<dbReference type="AlphaFoldDB" id="A0A1E3V122"/>
<evidence type="ECO:0008006" key="5">
    <source>
        <dbReference type="Google" id="ProtNLM"/>
    </source>
</evidence>
<reference evidence="2" key="2">
    <citation type="submission" date="2019-04" db="EMBL/GenBank/DDBJ databases">
        <authorList>
            <person name="Zou H."/>
        </authorList>
    </citation>
    <scope>NUCLEOTIDE SEQUENCE</scope>
    <source>
        <strain evidence="2">2015oxa</strain>
    </source>
</reference>